<evidence type="ECO:0000313" key="2">
    <source>
        <dbReference type="Proteomes" id="UP000034881"/>
    </source>
</evidence>
<dbReference type="EMBL" id="LBYB01000010">
    <property type="protein sequence ID" value="KKR41475.1"/>
    <property type="molecule type" value="Genomic_DNA"/>
</dbReference>
<sequence length="202" mass="22364">MTNHENKETDTATDVVTAANRLTESKKVGPGSSEHELLMLGLLDQLHQPGGLEALLKVTKDKQEMRVRILNDETTGIREVILEIPINPGSYETPLGIITLNEVDLNPKTKPLQRKLDSDCDIYGRKRICLEGIPGSSGRVELDLSQSILATGNPRTIEIHRKGIGCQQLSPGTRLWVDVGSRLEEPTGYERPTSREIPINRP</sequence>
<reference evidence="1 2" key="1">
    <citation type="journal article" date="2015" name="Nature">
        <title>rRNA introns, odd ribosomes, and small enigmatic genomes across a large radiation of phyla.</title>
        <authorList>
            <person name="Brown C.T."/>
            <person name="Hug L.A."/>
            <person name="Thomas B.C."/>
            <person name="Sharon I."/>
            <person name="Castelle C.J."/>
            <person name="Singh A."/>
            <person name="Wilkins M.J."/>
            <person name="Williams K.H."/>
            <person name="Banfield J.F."/>
        </authorList>
    </citation>
    <scope>NUCLEOTIDE SEQUENCE [LARGE SCALE GENOMIC DNA]</scope>
</reference>
<evidence type="ECO:0000313" key="1">
    <source>
        <dbReference type="EMBL" id="KKR41475.1"/>
    </source>
</evidence>
<dbReference type="Proteomes" id="UP000034881">
    <property type="component" value="Unassembled WGS sequence"/>
</dbReference>
<name>A0A0G0T2Z1_9BACT</name>
<proteinExistence type="predicted"/>
<dbReference type="AlphaFoldDB" id="A0A0G0T2Z1"/>
<gene>
    <name evidence="1" type="ORF">UT77_C0010G0001</name>
</gene>
<accession>A0A0G0T2Z1</accession>
<comment type="caution">
    <text evidence="1">The sequence shown here is derived from an EMBL/GenBank/DDBJ whole genome shotgun (WGS) entry which is preliminary data.</text>
</comment>
<protein>
    <submittedName>
        <fullName evidence="1">Uncharacterized protein</fullName>
    </submittedName>
</protein>
<organism evidence="1 2">
    <name type="scientific">Candidatus Daviesbacteria bacterium GW2011_GWC2_40_12</name>
    <dbReference type="NCBI Taxonomy" id="1618431"/>
    <lineage>
        <taxon>Bacteria</taxon>
        <taxon>Candidatus Daviesiibacteriota</taxon>
    </lineage>
</organism>